<evidence type="ECO:0000256" key="2">
    <source>
        <dbReference type="ARBA" id="ARBA00022801"/>
    </source>
</evidence>
<dbReference type="InterPro" id="IPR035901">
    <property type="entry name" value="GIY-YIG_endonuc_sf"/>
</dbReference>
<dbReference type="PROSITE" id="PS50164">
    <property type="entry name" value="GIY_YIG"/>
    <property type="match status" value="1"/>
</dbReference>
<gene>
    <name evidence="5" type="ORF">ACFQWG_03550</name>
</gene>
<proteinExistence type="predicted"/>
<protein>
    <submittedName>
        <fullName evidence="5">Exonuclease domain-containing protein</fullName>
    </submittedName>
</protein>
<dbReference type="Pfam" id="PF00929">
    <property type="entry name" value="RNase_T"/>
    <property type="match status" value="1"/>
</dbReference>
<dbReference type="CDD" id="cd10434">
    <property type="entry name" value="GIY-YIG_UvrC_Cho"/>
    <property type="match status" value="1"/>
</dbReference>
<evidence type="ECO:0000256" key="1">
    <source>
        <dbReference type="ARBA" id="ARBA00022722"/>
    </source>
</evidence>
<keyword evidence="3 5" id="KW-0269">Exonuclease</keyword>
<organism evidence="5 6">
    <name type="scientific">Schaalia naturae</name>
    <dbReference type="NCBI Taxonomy" id="635203"/>
    <lineage>
        <taxon>Bacteria</taxon>
        <taxon>Bacillati</taxon>
        <taxon>Actinomycetota</taxon>
        <taxon>Actinomycetes</taxon>
        <taxon>Actinomycetales</taxon>
        <taxon>Actinomycetaceae</taxon>
        <taxon>Schaalia</taxon>
    </lineage>
</organism>
<dbReference type="Pfam" id="PF02151">
    <property type="entry name" value="UVR"/>
    <property type="match status" value="1"/>
</dbReference>
<keyword evidence="2" id="KW-0378">Hydrolase</keyword>
<dbReference type="PANTHER" id="PTHR30231">
    <property type="entry name" value="DNA POLYMERASE III SUBUNIT EPSILON"/>
    <property type="match status" value="1"/>
</dbReference>
<evidence type="ECO:0000313" key="5">
    <source>
        <dbReference type="EMBL" id="MFC7580299.1"/>
    </source>
</evidence>
<feature type="domain" description="GIY-YIG" evidence="4">
    <location>
        <begin position="260"/>
        <end position="338"/>
    </location>
</feature>
<name>A0ABW2SKH3_9ACTO</name>
<dbReference type="InterPro" id="IPR013520">
    <property type="entry name" value="Ribonucl_H"/>
</dbReference>
<dbReference type="SMART" id="SM00479">
    <property type="entry name" value="EXOIII"/>
    <property type="match status" value="1"/>
</dbReference>
<dbReference type="SUPFAM" id="SSF82771">
    <property type="entry name" value="GIY-YIG endonuclease"/>
    <property type="match status" value="1"/>
</dbReference>
<dbReference type="InterPro" id="IPR001943">
    <property type="entry name" value="UVR_dom"/>
</dbReference>
<dbReference type="SUPFAM" id="SSF53098">
    <property type="entry name" value="Ribonuclease H-like"/>
    <property type="match status" value="1"/>
</dbReference>
<accession>A0ABW2SKH3</accession>
<dbReference type="Proteomes" id="UP001596527">
    <property type="component" value="Unassembled WGS sequence"/>
</dbReference>
<keyword evidence="6" id="KW-1185">Reference proteome</keyword>
<comment type="caution">
    <text evidence="5">The sequence shown here is derived from an EMBL/GenBank/DDBJ whole genome shotgun (WGS) entry which is preliminary data.</text>
</comment>
<dbReference type="SMART" id="SM00465">
    <property type="entry name" value="GIYc"/>
    <property type="match status" value="1"/>
</dbReference>
<evidence type="ECO:0000256" key="3">
    <source>
        <dbReference type="ARBA" id="ARBA00022839"/>
    </source>
</evidence>
<evidence type="ECO:0000259" key="4">
    <source>
        <dbReference type="PROSITE" id="PS50164"/>
    </source>
</evidence>
<dbReference type="EMBL" id="JBHTEF010000001">
    <property type="protein sequence ID" value="MFC7580299.1"/>
    <property type="molecule type" value="Genomic_DNA"/>
</dbReference>
<dbReference type="InterPro" id="IPR036397">
    <property type="entry name" value="RNaseH_sf"/>
</dbReference>
<dbReference type="Gene3D" id="3.40.1440.10">
    <property type="entry name" value="GIY-YIG endonuclease"/>
    <property type="match status" value="1"/>
</dbReference>
<dbReference type="GO" id="GO:0004527">
    <property type="term" value="F:exonuclease activity"/>
    <property type="evidence" value="ECO:0007669"/>
    <property type="project" value="UniProtKB-KW"/>
</dbReference>
<dbReference type="InterPro" id="IPR000305">
    <property type="entry name" value="GIY-YIG_endonuc"/>
</dbReference>
<evidence type="ECO:0000313" key="6">
    <source>
        <dbReference type="Proteomes" id="UP001596527"/>
    </source>
</evidence>
<dbReference type="CDD" id="cd06127">
    <property type="entry name" value="DEDDh"/>
    <property type="match status" value="1"/>
</dbReference>
<dbReference type="InterPro" id="IPR006054">
    <property type="entry name" value="DnaQ"/>
</dbReference>
<keyword evidence="1" id="KW-0540">Nuclease</keyword>
<reference evidence="6" key="1">
    <citation type="journal article" date="2019" name="Int. J. Syst. Evol. Microbiol.">
        <title>The Global Catalogue of Microorganisms (GCM) 10K type strain sequencing project: providing services to taxonomists for standard genome sequencing and annotation.</title>
        <authorList>
            <consortium name="The Broad Institute Genomics Platform"/>
            <consortium name="The Broad Institute Genome Sequencing Center for Infectious Disease"/>
            <person name="Wu L."/>
            <person name="Ma J."/>
        </authorList>
    </citation>
    <scope>NUCLEOTIDE SEQUENCE [LARGE SCALE GENOMIC DNA]</scope>
    <source>
        <strain evidence="6">CCUG 56698</strain>
    </source>
</reference>
<sequence>MTSGTASAPLGARRAPGAASAVRARLAEAVPVGVQVGLDTLGTPVGDIQWIVVDLETTGLGADAAITEIGAVRVRGGRNVDEFQSLVDPGQPIPPRITALTGITPSMVADAPRIEQVYPRFARWAGLEGEDGRRPGGPDAVLVAHNASFDMGFLRRAARRCGRDWPAPRVVDTLALARVAVPRPVVANHRLGTLAAHFGASAQQSHRALDDARATVGVLMGLLRLLAPLGATTLEDIGTVGAPVPARRRRRVAMADSLPRTPGAYRFVDVSGAPLYVGSATNLRSRVRSYFTASETRRGVRRMLDLAADVVVQPTSTTLEARVAELRDIRALRPMFNSASTRQDTTHWVVCSGGAVDVVPVLAQDRSGPALGPFGGRGRASRAREAILEALAPPGSGPASALGEDALREADEALRARSVRVADALSAHMSEASDAEDFEAAARWRELLASYLDGVRRRESVLPVASARRAVWARRLRDGGWALHASSWGRLTRTVVTPPGTSPAPWAEAILADPPLPRPEVFLARTTWEEARLLSEDLLREGSRLVHWDGEVALADPVGSPLSRTRLLGALGLGPRR</sequence>
<dbReference type="Gene3D" id="3.30.420.10">
    <property type="entry name" value="Ribonuclease H-like superfamily/Ribonuclease H"/>
    <property type="match status" value="1"/>
</dbReference>
<dbReference type="InterPro" id="IPR012337">
    <property type="entry name" value="RNaseH-like_sf"/>
</dbReference>
<dbReference type="InterPro" id="IPR047296">
    <property type="entry name" value="GIY-YIG_UvrC_Cho"/>
</dbReference>
<dbReference type="NCBIfam" id="TIGR00573">
    <property type="entry name" value="dnaq"/>
    <property type="match status" value="1"/>
</dbReference>
<dbReference type="PANTHER" id="PTHR30231:SF4">
    <property type="entry name" value="PROTEIN NEN2"/>
    <property type="match status" value="1"/>
</dbReference>
<dbReference type="RefSeq" id="WP_380972176.1">
    <property type="nucleotide sequence ID" value="NZ_JBHTEF010000001.1"/>
</dbReference>